<reference evidence="2 3" key="1">
    <citation type="submission" date="2019-02" db="EMBL/GenBank/DDBJ databases">
        <title>Isolation and identification of novel species under the genus Muribaculum.</title>
        <authorList>
            <person name="Miyake S."/>
            <person name="Ding Y."/>
            <person name="Low A."/>
            <person name="Soh M."/>
            <person name="Seedorf H."/>
        </authorList>
    </citation>
    <scope>NUCLEOTIDE SEQUENCE [LARGE SCALE GENOMIC DNA]</scope>
    <source>
        <strain evidence="2 3">TLL-A3</strain>
    </source>
</reference>
<sequence length="144" mass="15582">MKSLLYVISIVAGLMMLSCAHSAKSNEPTDSARDTVRLVRVVPPKTMIVSSIVDKGRLRAGSDTALFFSMQNIDTFAISIDHIEATLPYCRPAISRDSVIAGMVVALGIELTVPQEKGPFSCGLNVYTKGVTKPSYFEINGEIE</sequence>
<protein>
    <recommendedName>
        <fullName evidence="4">Late embryogenesis abundant protein LEA-2 subgroup domain-containing protein</fullName>
    </recommendedName>
</protein>
<dbReference type="RefSeq" id="WP_135472210.1">
    <property type="nucleotide sequence ID" value="NZ_CASJDB010000047.1"/>
</dbReference>
<organism evidence="2 3">
    <name type="scientific">Duncaniella freteri</name>
    <dbReference type="NCBI Taxonomy" id="2530391"/>
    <lineage>
        <taxon>Bacteria</taxon>
        <taxon>Pseudomonadati</taxon>
        <taxon>Bacteroidota</taxon>
        <taxon>Bacteroidia</taxon>
        <taxon>Bacteroidales</taxon>
        <taxon>Muribaculaceae</taxon>
        <taxon>Duncaniella</taxon>
    </lineage>
</organism>
<keyword evidence="1" id="KW-0732">Signal</keyword>
<feature type="chain" id="PRO_5021413877" description="Late embryogenesis abundant protein LEA-2 subgroup domain-containing protein" evidence="1">
    <location>
        <begin position="24"/>
        <end position="144"/>
    </location>
</feature>
<feature type="signal peptide" evidence="1">
    <location>
        <begin position="1"/>
        <end position="23"/>
    </location>
</feature>
<gene>
    <name evidence="2" type="ORF">EZ315_11495</name>
</gene>
<comment type="caution">
    <text evidence="2">The sequence shown here is derived from an EMBL/GenBank/DDBJ whole genome shotgun (WGS) entry which is preliminary data.</text>
</comment>
<dbReference type="Proteomes" id="UP000297635">
    <property type="component" value="Unassembled WGS sequence"/>
</dbReference>
<evidence type="ECO:0000313" key="2">
    <source>
        <dbReference type="EMBL" id="TGG36473.1"/>
    </source>
</evidence>
<evidence type="ECO:0008006" key="4">
    <source>
        <dbReference type="Google" id="ProtNLM"/>
    </source>
</evidence>
<dbReference type="AlphaFoldDB" id="A0A4Z0V557"/>
<name>A0A4Z0V557_9BACT</name>
<dbReference type="PROSITE" id="PS51257">
    <property type="entry name" value="PROKAR_LIPOPROTEIN"/>
    <property type="match status" value="1"/>
</dbReference>
<evidence type="ECO:0000313" key="3">
    <source>
        <dbReference type="Proteomes" id="UP000297635"/>
    </source>
</evidence>
<keyword evidence="3" id="KW-1185">Reference proteome</keyword>
<proteinExistence type="predicted"/>
<evidence type="ECO:0000256" key="1">
    <source>
        <dbReference type="SAM" id="SignalP"/>
    </source>
</evidence>
<accession>A0A4Z0V557</accession>
<dbReference type="EMBL" id="SJSA01000002">
    <property type="protein sequence ID" value="TGG36473.1"/>
    <property type="molecule type" value="Genomic_DNA"/>
</dbReference>